<organism evidence="3 4">
    <name type="scientific">Polaribacter filamentus</name>
    <dbReference type="NCBI Taxonomy" id="53483"/>
    <lineage>
        <taxon>Bacteria</taxon>
        <taxon>Pseudomonadati</taxon>
        <taxon>Bacteroidota</taxon>
        <taxon>Flavobacteriia</taxon>
        <taxon>Flavobacteriales</taxon>
        <taxon>Flavobacteriaceae</taxon>
    </lineage>
</organism>
<feature type="chain" id="PRO_5015617154" description="Glucose/Sorbosone dehydrogenase domain-containing protein" evidence="1">
    <location>
        <begin position="20"/>
        <end position="381"/>
    </location>
</feature>
<evidence type="ECO:0000313" key="3">
    <source>
        <dbReference type="EMBL" id="PQB03449.1"/>
    </source>
</evidence>
<dbReference type="OrthoDB" id="9770043at2"/>
<dbReference type="InterPro" id="IPR011041">
    <property type="entry name" value="Quinoprot_gluc/sorb_DH_b-prop"/>
</dbReference>
<protein>
    <recommendedName>
        <fullName evidence="2">Glucose/Sorbosone dehydrogenase domain-containing protein</fullName>
    </recommendedName>
</protein>
<feature type="domain" description="Glucose/Sorbosone dehydrogenase" evidence="2">
    <location>
        <begin position="53"/>
        <end position="372"/>
    </location>
</feature>
<name>A0A2S7KLE1_9FLAO</name>
<dbReference type="AlphaFoldDB" id="A0A2S7KLE1"/>
<sequence>MRKFYYVFVALFIAQSAAAQTEAELSQIQSEIVPIGIADKDLEYTAELIIPDLNIPWGMDFLPDGGIIFTEKSGELYLFKDGKKTEIKNVPEVYARGQGGLLDIKLHPDYKNNGWLYITYSSSEGEGKGGNTALIRAKLKENKLVTIEKLYKGAINSTKGQHFGSRIVFDKHGYLYFSIGERGNRDENPQDLTRDGGKIYRLNDDGTIPADNPFIDVKNAKTAIYSYGHRNPQGLTIDPITGEIWEHEHGPMGGDEINIVKKGKNYGWPIISYGINYNKTSFTELTKKEGMEEPLFYWVPSIAPNGFVIVSSDKYPDWTGNLLVGSLKFQYLERLIIKDNKVVKREKLYDNIGRVRNVVQAPDGYIYMAVEGKGIYKLLKK</sequence>
<dbReference type="Gene3D" id="2.120.10.30">
    <property type="entry name" value="TolB, C-terminal domain"/>
    <property type="match status" value="1"/>
</dbReference>
<dbReference type="InterPro" id="IPR011042">
    <property type="entry name" value="6-blade_b-propeller_TolB-like"/>
</dbReference>
<gene>
    <name evidence="3" type="ORF">BST83_19085</name>
</gene>
<keyword evidence="4" id="KW-1185">Reference proteome</keyword>
<evidence type="ECO:0000259" key="2">
    <source>
        <dbReference type="Pfam" id="PF07995"/>
    </source>
</evidence>
<proteinExistence type="predicted"/>
<feature type="signal peptide" evidence="1">
    <location>
        <begin position="1"/>
        <end position="19"/>
    </location>
</feature>
<comment type="caution">
    <text evidence="3">The sequence shown here is derived from an EMBL/GenBank/DDBJ whole genome shotgun (WGS) entry which is preliminary data.</text>
</comment>
<accession>A0A2S7KLE1</accession>
<dbReference type="Pfam" id="PF07995">
    <property type="entry name" value="GSDH"/>
    <property type="match status" value="1"/>
</dbReference>
<keyword evidence="1" id="KW-0732">Signal</keyword>
<evidence type="ECO:0000256" key="1">
    <source>
        <dbReference type="SAM" id="SignalP"/>
    </source>
</evidence>
<evidence type="ECO:0000313" key="4">
    <source>
        <dbReference type="Proteomes" id="UP000239522"/>
    </source>
</evidence>
<dbReference type="PANTHER" id="PTHR19328:SF75">
    <property type="entry name" value="ALDOSE SUGAR DEHYDROGENASE YLII"/>
    <property type="match status" value="1"/>
</dbReference>
<reference evidence="3 4" key="1">
    <citation type="submission" date="2016-11" db="EMBL/GenBank/DDBJ databases">
        <title>Trade-off between light-utilization and light-protection in marine flavobacteria.</title>
        <authorList>
            <person name="Kumagai Y."/>
        </authorList>
    </citation>
    <scope>NUCLEOTIDE SEQUENCE [LARGE SCALE GENOMIC DNA]</scope>
    <source>
        <strain evidence="3 4">ATCC 700397</strain>
    </source>
</reference>
<dbReference type="Proteomes" id="UP000239522">
    <property type="component" value="Unassembled WGS sequence"/>
</dbReference>
<dbReference type="PANTHER" id="PTHR19328">
    <property type="entry name" value="HEDGEHOG-INTERACTING PROTEIN"/>
    <property type="match status" value="1"/>
</dbReference>
<dbReference type="EMBL" id="MQUA01000014">
    <property type="protein sequence ID" value="PQB03449.1"/>
    <property type="molecule type" value="Genomic_DNA"/>
</dbReference>
<dbReference type="RefSeq" id="WP_104811368.1">
    <property type="nucleotide sequence ID" value="NZ_MQUA01000014.1"/>
</dbReference>
<dbReference type="SUPFAM" id="SSF50952">
    <property type="entry name" value="Soluble quinoprotein glucose dehydrogenase"/>
    <property type="match status" value="1"/>
</dbReference>
<dbReference type="InterPro" id="IPR012938">
    <property type="entry name" value="Glc/Sorbosone_DH"/>
</dbReference>